<dbReference type="Gene3D" id="1.20.59.20">
    <property type="match status" value="1"/>
</dbReference>
<comment type="domain">
    <text evidence="8">The N-terminal region contains the highly conserved SGGXDS motif, predicted to be a P-loop motif involved in ATP binding.</text>
</comment>
<dbReference type="eggNOG" id="COG0037">
    <property type="taxonomic scope" value="Bacteria"/>
</dbReference>
<dbReference type="InterPro" id="IPR011063">
    <property type="entry name" value="TilS/TtcA_N"/>
</dbReference>
<evidence type="ECO:0000313" key="10">
    <source>
        <dbReference type="EMBL" id="ADD79941.1"/>
    </source>
</evidence>
<gene>
    <name evidence="8" type="primary">tilS</name>
    <name evidence="10" type="ordered locus">RIEPE_0348</name>
</gene>
<dbReference type="InterPro" id="IPR014729">
    <property type="entry name" value="Rossmann-like_a/b/a_fold"/>
</dbReference>
<keyword evidence="11" id="KW-1185">Reference proteome</keyword>
<dbReference type="CDD" id="cd01992">
    <property type="entry name" value="TilS_N"/>
    <property type="match status" value="1"/>
</dbReference>
<organism evidence="10 11">
    <name type="scientific">Riesia pediculicola (strain USDA)</name>
    <dbReference type="NCBI Taxonomy" id="515618"/>
    <lineage>
        <taxon>Bacteria</taxon>
        <taxon>Pseudomonadati</taxon>
        <taxon>Pseudomonadota</taxon>
        <taxon>Gammaproteobacteria</taxon>
        <taxon>Enterobacterales</taxon>
        <taxon>Enterobacteriaceae</taxon>
        <taxon>Candidatus Riesia</taxon>
    </lineage>
</organism>
<dbReference type="EC" id="6.3.4.19" evidence="8"/>
<dbReference type="Pfam" id="PF01171">
    <property type="entry name" value="ATP_bind_3"/>
    <property type="match status" value="1"/>
</dbReference>
<reference evidence="10" key="1">
    <citation type="submission" date="2008-05" db="EMBL/GenBank/DDBJ databases">
        <title>Genome sequence of Riesia pediculicola USDA.</title>
        <authorList>
            <person name="Kirkness E.F."/>
        </authorList>
    </citation>
    <scope>NUCLEOTIDE SEQUENCE [LARGE SCALE GENOMIC DNA]</scope>
    <source>
        <strain evidence="10">USDA</strain>
    </source>
</reference>
<evidence type="ECO:0000256" key="3">
    <source>
        <dbReference type="ARBA" id="ARBA00022598"/>
    </source>
</evidence>
<dbReference type="Gene3D" id="3.40.50.620">
    <property type="entry name" value="HUPs"/>
    <property type="match status" value="1"/>
</dbReference>
<dbReference type="RefSeq" id="WP_013087917.1">
    <property type="nucleotide sequence ID" value="NC_014109.1"/>
</dbReference>
<dbReference type="NCBIfam" id="TIGR02433">
    <property type="entry name" value="lysidine_TilS_C"/>
    <property type="match status" value="1"/>
</dbReference>
<feature type="binding site" evidence="8">
    <location>
        <begin position="30"/>
        <end position="35"/>
    </location>
    <ligand>
        <name>ATP</name>
        <dbReference type="ChEBI" id="CHEBI:30616"/>
    </ligand>
</feature>
<keyword evidence="4 8" id="KW-0819">tRNA processing</keyword>
<evidence type="ECO:0000256" key="5">
    <source>
        <dbReference type="ARBA" id="ARBA00022741"/>
    </source>
</evidence>
<comment type="catalytic activity">
    <reaction evidence="7 8">
        <text>cytidine(34) in tRNA(Ile2) + L-lysine + ATP = lysidine(34) in tRNA(Ile2) + AMP + diphosphate + H(+)</text>
        <dbReference type="Rhea" id="RHEA:43744"/>
        <dbReference type="Rhea" id="RHEA-COMP:10625"/>
        <dbReference type="Rhea" id="RHEA-COMP:10670"/>
        <dbReference type="ChEBI" id="CHEBI:15378"/>
        <dbReference type="ChEBI" id="CHEBI:30616"/>
        <dbReference type="ChEBI" id="CHEBI:32551"/>
        <dbReference type="ChEBI" id="CHEBI:33019"/>
        <dbReference type="ChEBI" id="CHEBI:82748"/>
        <dbReference type="ChEBI" id="CHEBI:83665"/>
        <dbReference type="ChEBI" id="CHEBI:456215"/>
        <dbReference type="EC" id="6.3.4.19"/>
    </reaction>
</comment>
<name>D4G8D6_RIEPU</name>
<dbReference type="OrthoDB" id="9807403at2"/>
<keyword evidence="6 8" id="KW-0067">ATP-binding</keyword>
<dbReference type="PANTHER" id="PTHR43033:SF1">
    <property type="entry name" value="TRNA(ILE)-LYSIDINE SYNTHASE-RELATED"/>
    <property type="match status" value="1"/>
</dbReference>
<dbReference type="AlphaFoldDB" id="D4G8D6"/>
<evidence type="ECO:0000259" key="9">
    <source>
        <dbReference type="SMART" id="SM00977"/>
    </source>
</evidence>
<keyword evidence="2 8" id="KW-0963">Cytoplasm</keyword>
<dbReference type="GO" id="GO:0005737">
    <property type="term" value="C:cytoplasm"/>
    <property type="evidence" value="ECO:0007669"/>
    <property type="project" value="UniProtKB-SubCell"/>
</dbReference>
<dbReference type="EMBL" id="CP001085">
    <property type="protein sequence ID" value="ADD79941.1"/>
    <property type="molecule type" value="Genomic_DNA"/>
</dbReference>
<dbReference type="GO" id="GO:0006400">
    <property type="term" value="P:tRNA modification"/>
    <property type="evidence" value="ECO:0007669"/>
    <property type="project" value="UniProtKB-UniRule"/>
</dbReference>
<protein>
    <recommendedName>
        <fullName evidence="8">tRNA(Ile)-lysidine synthase</fullName>
        <ecNumber evidence="8">6.3.4.19</ecNumber>
    </recommendedName>
    <alternativeName>
        <fullName evidence="8">tRNA(Ile)-2-lysyl-cytidine synthase</fullName>
    </alternativeName>
    <alternativeName>
        <fullName evidence="8">tRNA(Ile)-lysidine synthetase</fullName>
    </alternativeName>
</protein>
<dbReference type="GO" id="GO:0032267">
    <property type="term" value="F:tRNA(Ile)-lysidine synthase activity"/>
    <property type="evidence" value="ECO:0007669"/>
    <property type="project" value="UniProtKB-EC"/>
</dbReference>
<feature type="domain" description="Lysidine-tRNA(Ile) synthetase C-terminal" evidence="9">
    <location>
        <begin position="378"/>
        <end position="451"/>
    </location>
</feature>
<dbReference type="Pfam" id="PF09179">
    <property type="entry name" value="TilS"/>
    <property type="match status" value="1"/>
</dbReference>
<evidence type="ECO:0000313" key="11">
    <source>
        <dbReference type="Proteomes" id="UP000001700"/>
    </source>
</evidence>
<dbReference type="InterPro" id="IPR012094">
    <property type="entry name" value="tRNA_Ile_lys_synt"/>
</dbReference>
<keyword evidence="3 8" id="KW-0436">Ligase</keyword>
<dbReference type="SMART" id="SM00977">
    <property type="entry name" value="TilS_C"/>
    <property type="match status" value="1"/>
</dbReference>
<dbReference type="SUPFAM" id="SSF82829">
    <property type="entry name" value="MesJ substrate recognition domain-like"/>
    <property type="match status" value="1"/>
</dbReference>
<comment type="similarity">
    <text evidence="8">Belongs to the tRNA(Ile)-lysidine synthase family.</text>
</comment>
<comment type="subcellular location">
    <subcellularLocation>
        <location evidence="1 8">Cytoplasm</location>
    </subcellularLocation>
</comment>
<dbReference type="InterPro" id="IPR012795">
    <property type="entry name" value="tRNA_Ile_lys_synt_N"/>
</dbReference>
<dbReference type="HAMAP" id="MF_01161">
    <property type="entry name" value="tRNA_Ile_lys_synt"/>
    <property type="match status" value="1"/>
</dbReference>
<dbReference type="SUPFAM" id="SSF52402">
    <property type="entry name" value="Adenine nucleotide alpha hydrolases-like"/>
    <property type="match status" value="1"/>
</dbReference>
<dbReference type="GO" id="GO:0005524">
    <property type="term" value="F:ATP binding"/>
    <property type="evidence" value="ECO:0007669"/>
    <property type="project" value="UniProtKB-UniRule"/>
</dbReference>
<comment type="function">
    <text evidence="8">Ligates lysine onto the cytidine present at position 34 of the AUA codon-specific tRNA(Ile) that contains the anticodon CAU, in an ATP-dependent manner. Cytidine is converted to lysidine, thus changing the amino acid specificity of the tRNA from methionine to isoleucine.</text>
</comment>
<keyword evidence="5 8" id="KW-0547">Nucleotide-binding</keyword>
<dbReference type="Proteomes" id="UP000001700">
    <property type="component" value="Chromosome"/>
</dbReference>
<dbReference type="NCBIfam" id="TIGR02432">
    <property type="entry name" value="lysidine_TilS_N"/>
    <property type="match status" value="1"/>
</dbReference>
<evidence type="ECO:0000256" key="4">
    <source>
        <dbReference type="ARBA" id="ARBA00022694"/>
    </source>
</evidence>
<dbReference type="SUPFAM" id="SSF56037">
    <property type="entry name" value="PheT/TilS domain"/>
    <property type="match status" value="1"/>
</dbReference>
<dbReference type="STRING" id="515618.RIEPE_0348"/>
<evidence type="ECO:0000256" key="1">
    <source>
        <dbReference type="ARBA" id="ARBA00004496"/>
    </source>
</evidence>
<sequence>MKKKKDEPYNLLKLISKSLNPFKKVLVGFSGGMDSTVLLHILMTLRKLKKIKIDLRAIHINHHLQKESNLWESHCKKICDLWKISFLSKRVKISSKKYGVESESRAIRYREMRNVLRPKEVIMTAHHIDDQAETFLLALKRGSGPSGLSSMKFITSFHDKNIVRPLLSFEKTQLKKYAEENRLSWIEDQSNFQDLFDRNFLRIHVLSILNRRWPYFSKAISNSAKLCEDQENLIEELIKPHFLRLFNQRDSSLKIKELLTFSKIKRNVILRNWFKVNHLPNPSRIQLKVLWNNVIRANPNSQPELVVFKKYVIRKFRSRLFCFQKFKEINESRIVWKNLSNDILLPGNLGKLVVCRNKRNICSRTINKIRKPKTHEIVSIRFDVRSKEKVRLGTEIKSTTIKKIWRQCNIAPWMRRRIPAIFYNSKLIAIIDLFVTEEGSSISSNQICIKWIKK</sequence>
<dbReference type="Pfam" id="PF11734">
    <property type="entry name" value="TilS_C"/>
    <property type="match status" value="1"/>
</dbReference>
<evidence type="ECO:0000256" key="8">
    <source>
        <dbReference type="HAMAP-Rule" id="MF_01161"/>
    </source>
</evidence>
<evidence type="ECO:0000256" key="7">
    <source>
        <dbReference type="ARBA" id="ARBA00048539"/>
    </source>
</evidence>
<proteinExistence type="inferred from homology"/>
<evidence type="ECO:0000256" key="6">
    <source>
        <dbReference type="ARBA" id="ARBA00022840"/>
    </source>
</evidence>
<dbReference type="KEGG" id="rip:RIEPE_0348"/>
<dbReference type="HOGENOM" id="CLU_018869_2_0_6"/>
<dbReference type="PANTHER" id="PTHR43033">
    <property type="entry name" value="TRNA(ILE)-LYSIDINE SYNTHASE-RELATED"/>
    <property type="match status" value="1"/>
</dbReference>
<dbReference type="InterPro" id="IPR015262">
    <property type="entry name" value="tRNA_Ile_lys_synt_subst-bd"/>
</dbReference>
<evidence type="ECO:0000256" key="2">
    <source>
        <dbReference type="ARBA" id="ARBA00022490"/>
    </source>
</evidence>
<accession>D4G8D6</accession>
<dbReference type="InterPro" id="IPR012796">
    <property type="entry name" value="Lysidine-tRNA-synth_C"/>
</dbReference>